<keyword evidence="1" id="KW-0812">Transmembrane</keyword>
<keyword evidence="1" id="KW-0472">Membrane</keyword>
<reference evidence="2 3" key="1">
    <citation type="submission" date="2017-02" db="EMBL/GenBank/DDBJ databases">
        <authorList>
            <person name="Peterson S.W."/>
        </authorList>
    </citation>
    <scope>NUCLEOTIDE SEQUENCE [LARGE SCALE GENOMIC DNA]</scope>
    <source>
        <strain evidence="2 3">ATCC 35992</strain>
    </source>
</reference>
<dbReference type="Proteomes" id="UP000190814">
    <property type="component" value="Unassembled WGS sequence"/>
</dbReference>
<dbReference type="EMBL" id="FUXZ01000010">
    <property type="protein sequence ID" value="SKA68977.1"/>
    <property type="molecule type" value="Genomic_DNA"/>
</dbReference>
<dbReference type="STRING" id="39495.SAMN02745111_01708"/>
<organism evidence="2 3">
    <name type="scientific">Eubacterium uniforme</name>
    <dbReference type="NCBI Taxonomy" id="39495"/>
    <lineage>
        <taxon>Bacteria</taxon>
        <taxon>Bacillati</taxon>
        <taxon>Bacillota</taxon>
        <taxon>Clostridia</taxon>
        <taxon>Eubacteriales</taxon>
        <taxon>Eubacteriaceae</taxon>
        <taxon>Eubacterium</taxon>
    </lineage>
</organism>
<proteinExistence type="predicted"/>
<evidence type="ECO:0000313" key="3">
    <source>
        <dbReference type="Proteomes" id="UP000190814"/>
    </source>
</evidence>
<keyword evidence="1" id="KW-1133">Transmembrane helix</keyword>
<sequence length="436" mass="50525">MKYDNVEKNKVYEKTSMSDVEKKELLANCLKKREEILLEKTNTKTEAISDFTAKRNEKMNKNDGIGRVFKYVGVAAFAIITSGAIIGGVANYQNGKNNMPAKTGVIATTEEDKDPVVNKEVEVDNSTYKVIYGNDYGVNSPGNDGIEINGINFKVDVKDNNEYLYVKGKDDKDFKEVIDLYCVTDVYTNGEYIYYFDGKEGEKIYKYNIKENKLEETNVVKTIKDTAPENIDDESNQVFFGKSYVFNDVMYLSVRHTMYDKDNNEHDECDIYALNLISGETKKFKEDRAILEAHNNCLVTRRYMNPDNQECEQYETYIEMIKGDKLEEITSLGELSDIVPTELTVSRKYFYFEKFEKIRDELYCDKSEVKLMRISKDDLGSEVKAEEVATLKTSYFSRPVDEDIEINKVKDKYCEVVINSEYEYRYTYETKKVEDL</sequence>
<dbReference type="RefSeq" id="WP_078766561.1">
    <property type="nucleotide sequence ID" value="NZ_FUXZ01000010.1"/>
</dbReference>
<dbReference type="AlphaFoldDB" id="A0A1T4VVK1"/>
<gene>
    <name evidence="2" type="ORF">SAMN02745111_01708</name>
</gene>
<accession>A0A1T4VVK1</accession>
<dbReference type="OrthoDB" id="108903at2"/>
<keyword evidence="3" id="KW-1185">Reference proteome</keyword>
<feature type="transmembrane region" description="Helical" evidence="1">
    <location>
        <begin position="68"/>
        <end position="90"/>
    </location>
</feature>
<protein>
    <recommendedName>
        <fullName evidence="4">DUF5050 domain-containing protein</fullName>
    </recommendedName>
</protein>
<name>A0A1T4VVK1_9FIRM</name>
<evidence type="ECO:0008006" key="4">
    <source>
        <dbReference type="Google" id="ProtNLM"/>
    </source>
</evidence>
<evidence type="ECO:0000256" key="1">
    <source>
        <dbReference type="SAM" id="Phobius"/>
    </source>
</evidence>
<evidence type="ECO:0000313" key="2">
    <source>
        <dbReference type="EMBL" id="SKA68977.1"/>
    </source>
</evidence>